<dbReference type="Proteomes" id="UP001254813">
    <property type="component" value="Unassembled WGS sequence"/>
</dbReference>
<proteinExistence type="predicted"/>
<feature type="domain" description="Glycosyltransferase 2-like" evidence="1">
    <location>
        <begin position="20"/>
        <end position="183"/>
    </location>
</feature>
<dbReference type="Gene3D" id="3.90.550.10">
    <property type="entry name" value="Spore Coat Polysaccharide Biosynthesis Protein SpsA, Chain A"/>
    <property type="match status" value="1"/>
</dbReference>
<organism evidence="2 3">
    <name type="scientific">Halogeometricum luteum</name>
    <dbReference type="NCBI Taxonomy" id="2950537"/>
    <lineage>
        <taxon>Archaea</taxon>
        <taxon>Methanobacteriati</taxon>
        <taxon>Methanobacteriota</taxon>
        <taxon>Stenosarchaea group</taxon>
        <taxon>Halobacteria</taxon>
        <taxon>Halobacteriales</taxon>
        <taxon>Haloferacaceae</taxon>
        <taxon>Halogeometricum</taxon>
    </lineage>
</organism>
<dbReference type="SUPFAM" id="SSF53448">
    <property type="entry name" value="Nucleotide-diphospho-sugar transferases"/>
    <property type="match status" value="1"/>
</dbReference>
<dbReference type="Pfam" id="PF00535">
    <property type="entry name" value="Glycos_transf_2"/>
    <property type="match status" value="1"/>
</dbReference>
<protein>
    <submittedName>
        <fullName evidence="2">Glycosyltransferase</fullName>
    </submittedName>
</protein>
<dbReference type="InterPro" id="IPR029044">
    <property type="entry name" value="Nucleotide-diphossugar_trans"/>
</dbReference>
<dbReference type="EMBL" id="JAMQOQ010000003">
    <property type="protein sequence ID" value="MDS0295162.1"/>
    <property type="molecule type" value="Genomic_DNA"/>
</dbReference>
<reference evidence="2 3" key="1">
    <citation type="submission" date="2022-06" db="EMBL/GenBank/DDBJ databases">
        <title>Halogeometricum sp. a new haloarchaeum isolate from saline soil.</title>
        <authorList>
            <person name="Strakova D."/>
            <person name="Galisteo C."/>
            <person name="Sanchez-Porro C."/>
            <person name="Ventosa A."/>
        </authorList>
    </citation>
    <scope>NUCLEOTIDE SEQUENCE [LARGE SCALE GENOMIC DNA]</scope>
    <source>
        <strain evidence="3">S3BR25-2</strain>
    </source>
</reference>
<gene>
    <name evidence="2" type="ORF">NDI79_13350</name>
</gene>
<evidence type="ECO:0000313" key="2">
    <source>
        <dbReference type="EMBL" id="MDS0295162.1"/>
    </source>
</evidence>
<sequence>MREDLDSDTGSDPASAPLVSVVIPAYGRPEYLPEAVRSVVEQTYDAVEILVVDDCSPDPVEPALTAFVEDPAVDLTVVRHPVNRGANAARNTGIEESSGEFVAFLDDDDYWRPEKLERFVDAFERAGPGVGVVYGGVDVVDGDGETVRSVRSSRRDDVTKALLRGENVVGGFSNPVVRRSVVEAAGPTDTRFPSWQDREWYLRLSTHCEFEYVDEQLTVRRMASHGQISDDFERKRDVSFPLFVHKHRSTAAEYGMERRFVAERSRAVAAAAIRTGNFRSALPFLLRSLFYYPLDWKTYAFLALALAGPSTLERVRRVRRRVGV</sequence>
<evidence type="ECO:0000313" key="3">
    <source>
        <dbReference type="Proteomes" id="UP001254813"/>
    </source>
</evidence>
<accession>A0ABU2G304</accession>
<dbReference type="CDD" id="cd00761">
    <property type="entry name" value="Glyco_tranf_GTA_type"/>
    <property type="match status" value="1"/>
</dbReference>
<dbReference type="PANTHER" id="PTHR43685">
    <property type="entry name" value="GLYCOSYLTRANSFERASE"/>
    <property type="match status" value="1"/>
</dbReference>
<dbReference type="RefSeq" id="WP_310929022.1">
    <property type="nucleotide sequence ID" value="NZ_JAMQOQ010000003.1"/>
</dbReference>
<comment type="caution">
    <text evidence="2">The sequence shown here is derived from an EMBL/GenBank/DDBJ whole genome shotgun (WGS) entry which is preliminary data.</text>
</comment>
<name>A0ABU2G304_9EURY</name>
<dbReference type="InterPro" id="IPR050834">
    <property type="entry name" value="Glycosyltransf_2"/>
</dbReference>
<dbReference type="PANTHER" id="PTHR43685:SF11">
    <property type="entry name" value="GLYCOSYLTRANSFERASE TAGX-RELATED"/>
    <property type="match status" value="1"/>
</dbReference>
<evidence type="ECO:0000259" key="1">
    <source>
        <dbReference type="Pfam" id="PF00535"/>
    </source>
</evidence>
<keyword evidence="3" id="KW-1185">Reference proteome</keyword>
<dbReference type="InterPro" id="IPR001173">
    <property type="entry name" value="Glyco_trans_2-like"/>
</dbReference>